<name>A0A0C9X3M3_9AGAR</name>
<feature type="region of interest" description="Disordered" evidence="1">
    <location>
        <begin position="1"/>
        <end position="45"/>
    </location>
</feature>
<dbReference type="Proteomes" id="UP000054477">
    <property type="component" value="Unassembled WGS sequence"/>
</dbReference>
<organism evidence="2 3">
    <name type="scientific">Laccaria amethystina LaAM-08-1</name>
    <dbReference type="NCBI Taxonomy" id="1095629"/>
    <lineage>
        <taxon>Eukaryota</taxon>
        <taxon>Fungi</taxon>
        <taxon>Dikarya</taxon>
        <taxon>Basidiomycota</taxon>
        <taxon>Agaricomycotina</taxon>
        <taxon>Agaricomycetes</taxon>
        <taxon>Agaricomycetidae</taxon>
        <taxon>Agaricales</taxon>
        <taxon>Agaricineae</taxon>
        <taxon>Hydnangiaceae</taxon>
        <taxon>Laccaria</taxon>
    </lineage>
</organism>
<gene>
    <name evidence="2" type="ORF">K443DRAFT_682713</name>
</gene>
<proteinExistence type="predicted"/>
<reference evidence="3" key="2">
    <citation type="submission" date="2015-01" db="EMBL/GenBank/DDBJ databases">
        <title>Evolutionary Origins and Diversification of the Mycorrhizal Mutualists.</title>
        <authorList>
            <consortium name="DOE Joint Genome Institute"/>
            <consortium name="Mycorrhizal Genomics Consortium"/>
            <person name="Kohler A."/>
            <person name="Kuo A."/>
            <person name="Nagy L.G."/>
            <person name="Floudas D."/>
            <person name="Copeland A."/>
            <person name="Barry K.W."/>
            <person name="Cichocki N."/>
            <person name="Veneault-Fourrey C."/>
            <person name="LaButti K."/>
            <person name="Lindquist E.A."/>
            <person name="Lipzen A."/>
            <person name="Lundell T."/>
            <person name="Morin E."/>
            <person name="Murat C."/>
            <person name="Riley R."/>
            <person name="Ohm R."/>
            <person name="Sun H."/>
            <person name="Tunlid A."/>
            <person name="Henrissat B."/>
            <person name="Grigoriev I.V."/>
            <person name="Hibbett D.S."/>
            <person name="Martin F."/>
        </authorList>
    </citation>
    <scope>NUCLEOTIDE SEQUENCE [LARGE SCALE GENOMIC DNA]</scope>
    <source>
        <strain evidence="3">LaAM-08-1</strain>
    </source>
</reference>
<evidence type="ECO:0000313" key="3">
    <source>
        <dbReference type="Proteomes" id="UP000054477"/>
    </source>
</evidence>
<dbReference type="HOGENOM" id="CLU_1896547_0_0_1"/>
<dbReference type="AlphaFoldDB" id="A0A0C9X3M3"/>
<protein>
    <submittedName>
        <fullName evidence="2">Uncharacterized protein</fullName>
    </submittedName>
</protein>
<evidence type="ECO:0000313" key="2">
    <source>
        <dbReference type="EMBL" id="KIJ95838.1"/>
    </source>
</evidence>
<sequence>MNNLNRISTRQPSLIPTKPKMQCHATPPPSSLQLSPSPRMSSRVSGQVHHAPRTGYVLRIQRVLKLFSRIFDGIRQDLCSSSKGLLRASRGVFVGLEERLVWDGGGILLRGGRLITVSQLAPSCFHLVVKKVGR</sequence>
<feature type="compositionally biased region" description="Polar residues" evidence="1">
    <location>
        <begin position="1"/>
        <end position="14"/>
    </location>
</feature>
<accession>A0A0C9X3M3</accession>
<reference evidence="2 3" key="1">
    <citation type="submission" date="2014-04" db="EMBL/GenBank/DDBJ databases">
        <authorList>
            <consortium name="DOE Joint Genome Institute"/>
            <person name="Kuo A."/>
            <person name="Kohler A."/>
            <person name="Nagy L.G."/>
            <person name="Floudas D."/>
            <person name="Copeland A."/>
            <person name="Barry K.W."/>
            <person name="Cichocki N."/>
            <person name="Veneault-Fourrey C."/>
            <person name="LaButti K."/>
            <person name="Lindquist E.A."/>
            <person name="Lipzen A."/>
            <person name="Lundell T."/>
            <person name="Morin E."/>
            <person name="Murat C."/>
            <person name="Sun H."/>
            <person name="Tunlid A."/>
            <person name="Henrissat B."/>
            <person name="Grigoriev I.V."/>
            <person name="Hibbett D.S."/>
            <person name="Martin F."/>
            <person name="Nordberg H.P."/>
            <person name="Cantor M.N."/>
            <person name="Hua S.X."/>
        </authorList>
    </citation>
    <scope>NUCLEOTIDE SEQUENCE [LARGE SCALE GENOMIC DNA]</scope>
    <source>
        <strain evidence="2 3">LaAM-08-1</strain>
    </source>
</reference>
<keyword evidence="3" id="KW-1185">Reference proteome</keyword>
<evidence type="ECO:0000256" key="1">
    <source>
        <dbReference type="SAM" id="MobiDB-lite"/>
    </source>
</evidence>
<feature type="compositionally biased region" description="Low complexity" evidence="1">
    <location>
        <begin position="31"/>
        <end position="43"/>
    </location>
</feature>
<dbReference type="EMBL" id="KN838741">
    <property type="protein sequence ID" value="KIJ95838.1"/>
    <property type="molecule type" value="Genomic_DNA"/>
</dbReference>